<proteinExistence type="predicted"/>
<protein>
    <recommendedName>
        <fullName evidence="4">G-protein coupled receptors family 1 profile domain-containing protein</fullName>
    </recommendedName>
</protein>
<keyword evidence="1" id="KW-0472">Membrane</keyword>
<comment type="caution">
    <text evidence="2">The sequence shown here is derived from an EMBL/GenBank/DDBJ whole genome shotgun (WGS) entry which is preliminary data.</text>
</comment>
<keyword evidence="1" id="KW-0812">Transmembrane</keyword>
<feature type="transmembrane region" description="Helical" evidence="1">
    <location>
        <begin position="183"/>
        <end position="205"/>
    </location>
</feature>
<dbReference type="EMBL" id="MCOG01000040">
    <property type="protein sequence ID" value="ORY72365.1"/>
    <property type="molecule type" value="Genomic_DNA"/>
</dbReference>
<feature type="transmembrane region" description="Helical" evidence="1">
    <location>
        <begin position="235"/>
        <end position="255"/>
    </location>
</feature>
<dbReference type="Proteomes" id="UP000193920">
    <property type="component" value="Unassembled WGS sequence"/>
</dbReference>
<evidence type="ECO:0000313" key="2">
    <source>
        <dbReference type="EMBL" id="ORY72365.1"/>
    </source>
</evidence>
<dbReference type="AlphaFoldDB" id="A0A1Y2ENE4"/>
<reference evidence="2 3" key="1">
    <citation type="submission" date="2016-08" db="EMBL/GenBank/DDBJ databases">
        <title>A Parts List for Fungal Cellulosomes Revealed by Comparative Genomics.</title>
        <authorList>
            <consortium name="DOE Joint Genome Institute"/>
            <person name="Haitjema C.H."/>
            <person name="Gilmore S.P."/>
            <person name="Henske J.K."/>
            <person name="Solomon K.V."/>
            <person name="De Groot R."/>
            <person name="Kuo A."/>
            <person name="Mondo S.J."/>
            <person name="Salamov A.A."/>
            <person name="Labutti K."/>
            <person name="Zhao Z."/>
            <person name="Chiniquy J."/>
            <person name="Barry K."/>
            <person name="Brewer H.M."/>
            <person name="Purvine S.O."/>
            <person name="Wright A.T."/>
            <person name="Boxma B."/>
            <person name="Van Alen T."/>
            <person name="Hackstein J.H."/>
            <person name="Baker S.E."/>
            <person name="Grigoriev I.V."/>
            <person name="O'Malley M.A."/>
        </authorList>
    </citation>
    <scope>NUCLEOTIDE SEQUENCE [LARGE SCALE GENOMIC DNA]</scope>
    <source>
        <strain evidence="2 3">G1</strain>
    </source>
</reference>
<sequence length="320" mass="38051">MFDREKELINDIDFSLSPEKWTLENIFLFLQTPFKNIFFPWIVIILIINRNNWKKTIIYILLFHYIFRTTGDLLRSLSNAIPVTENRKSIWPYSVTRFNVGCIMAYFFWATGEIIGDWYPTVRACKIVHSKKKKILLKSSCIIYNFSKMSSFLVYIYYGRKIQFKNKTMVQDSKIFDELLKHWWITVIVHFIFSLINDACVIYALKTEVFNKLKTLKGRSYGFVENFKQISELRIILSMIVSICFIFFTIPILMVKFKECGEKDKKVTNVFDQFEINTIRDTVVSFNHIMMYIDQVLLKYISTNPSKKMPKLNTIPESLY</sequence>
<keyword evidence="1" id="KW-1133">Transmembrane helix</keyword>
<gene>
    <name evidence="2" type="ORF">LY90DRAFT_667238</name>
</gene>
<keyword evidence="3" id="KW-1185">Reference proteome</keyword>
<evidence type="ECO:0008006" key="4">
    <source>
        <dbReference type="Google" id="ProtNLM"/>
    </source>
</evidence>
<feature type="transmembrane region" description="Helical" evidence="1">
    <location>
        <begin position="26"/>
        <end position="48"/>
    </location>
</feature>
<evidence type="ECO:0000256" key="1">
    <source>
        <dbReference type="SAM" id="Phobius"/>
    </source>
</evidence>
<organism evidence="2 3">
    <name type="scientific">Neocallimastix californiae</name>
    <dbReference type="NCBI Taxonomy" id="1754190"/>
    <lineage>
        <taxon>Eukaryota</taxon>
        <taxon>Fungi</taxon>
        <taxon>Fungi incertae sedis</taxon>
        <taxon>Chytridiomycota</taxon>
        <taxon>Chytridiomycota incertae sedis</taxon>
        <taxon>Neocallimastigomycetes</taxon>
        <taxon>Neocallimastigales</taxon>
        <taxon>Neocallimastigaceae</taxon>
        <taxon>Neocallimastix</taxon>
    </lineage>
</organism>
<accession>A0A1Y2ENE4</accession>
<evidence type="ECO:0000313" key="3">
    <source>
        <dbReference type="Proteomes" id="UP000193920"/>
    </source>
</evidence>
<feature type="transmembrane region" description="Helical" evidence="1">
    <location>
        <begin position="141"/>
        <end position="158"/>
    </location>
</feature>
<name>A0A1Y2ENE4_9FUNG</name>